<dbReference type="EMBL" id="JACJVO010000007">
    <property type="protein sequence ID" value="MBB6730392.1"/>
    <property type="molecule type" value="Genomic_DNA"/>
</dbReference>
<sequence length="130" mass="14573">MSIWKNVQVETITLFAEDLPLAKKFYQDVFELHPFYEDENSAVLSFGNLNVNLLQIRQAPGLIDPAKVAGIEAGSRFQFTILVDDVNAMCEALRKRGVSLLNGPIDRPWGRRTASFADPAGHIWEIAQDL</sequence>
<dbReference type="AlphaFoldDB" id="A0A7X0SI55"/>
<keyword evidence="3" id="KW-1185">Reference proteome</keyword>
<dbReference type="Gene3D" id="3.10.180.10">
    <property type="entry name" value="2,3-Dihydroxybiphenyl 1,2-Dioxygenase, domain 1"/>
    <property type="match status" value="1"/>
</dbReference>
<dbReference type="PANTHER" id="PTHR36503">
    <property type="entry name" value="BLR2520 PROTEIN"/>
    <property type="match status" value="1"/>
</dbReference>
<proteinExistence type="predicted"/>
<dbReference type="SUPFAM" id="SSF54593">
    <property type="entry name" value="Glyoxalase/Bleomycin resistance protein/Dihydroxybiphenyl dioxygenase"/>
    <property type="match status" value="1"/>
</dbReference>
<evidence type="ECO:0000259" key="1">
    <source>
        <dbReference type="PROSITE" id="PS51819"/>
    </source>
</evidence>
<dbReference type="InterPro" id="IPR029068">
    <property type="entry name" value="Glyas_Bleomycin-R_OHBP_Dase"/>
</dbReference>
<dbReference type="PROSITE" id="PS51819">
    <property type="entry name" value="VOC"/>
    <property type="match status" value="1"/>
</dbReference>
<evidence type="ECO:0000313" key="3">
    <source>
        <dbReference type="Proteomes" id="UP000564644"/>
    </source>
</evidence>
<evidence type="ECO:0000313" key="2">
    <source>
        <dbReference type="EMBL" id="MBB6730392.1"/>
    </source>
</evidence>
<dbReference type="PANTHER" id="PTHR36503:SF1">
    <property type="entry name" value="BLR2520 PROTEIN"/>
    <property type="match status" value="1"/>
</dbReference>
<dbReference type="InterPro" id="IPR037523">
    <property type="entry name" value="VOC_core"/>
</dbReference>
<comment type="caution">
    <text evidence="2">The sequence shown here is derived from an EMBL/GenBank/DDBJ whole genome shotgun (WGS) entry which is preliminary data.</text>
</comment>
<name>A0A7X0SI55_9BACL</name>
<accession>A0A7X0SI55</accession>
<protein>
    <submittedName>
        <fullName evidence="2">VOC family protein</fullName>
    </submittedName>
</protein>
<dbReference type="Proteomes" id="UP000564644">
    <property type="component" value="Unassembled WGS sequence"/>
</dbReference>
<dbReference type="InterPro" id="IPR004360">
    <property type="entry name" value="Glyas_Fos-R_dOase_dom"/>
</dbReference>
<dbReference type="Pfam" id="PF00903">
    <property type="entry name" value="Glyoxalase"/>
    <property type="match status" value="1"/>
</dbReference>
<feature type="domain" description="VOC" evidence="1">
    <location>
        <begin position="8"/>
        <end position="129"/>
    </location>
</feature>
<reference evidence="2 3" key="1">
    <citation type="submission" date="2020-08" db="EMBL/GenBank/DDBJ databases">
        <title>Cohnella phylogeny.</title>
        <authorList>
            <person name="Dunlap C."/>
        </authorList>
    </citation>
    <scope>NUCLEOTIDE SEQUENCE [LARGE SCALE GENOMIC DNA]</scope>
    <source>
        <strain evidence="2 3">CBP 2801</strain>
    </source>
</reference>
<gene>
    <name evidence="2" type="ORF">H7C18_05715</name>
</gene>
<dbReference type="RefSeq" id="WP_185128062.1">
    <property type="nucleotide sequence ID" value="NZ_JACJVO010000007.1"/>
</dbReference>
<organism evidence="2 3">
    <name type="scientific">Cohnella zeiphila</name>
    <dbReference type="NCBI Taxonomy" id="2761120"/>
    <lineage>
        <taxon>Bacteria</taxon>
        <taxon>Bacillati</taxon>
        <taxon>Bacillota</taxon>
        <taxon>Bacilli</taxon>
        <taxon>Bacillales</taxon>
        <taxon>Paenibacillaceae</taxon>
        <taxon>Cohnella</taxon>
    </lineage>
</organism>